<reference evidence="4 5" key="1">
    <citation type="journal article" date="2024" name="Commun. Biol.">
        <title>Comparative genomic analysis of thermophilic fungi reveals convergent evolutionary adaptations and gene losses.</title>
        <authorList>
            <person name="Steindorff A.S."/>
            <person name="Aguilar-Pontes M.V."/>
            <person name="Robinson A.J."/>
            <person name="Andreopoulos B."/>
            <person name="LaButti K."/>
            <person name="Kuo A."/>
            <person name="Mondo S."/>
            <person name="Riley R."/>
            <person name="Otillar R."/>
            <person name="Haridas S."/>
            <person name="Lipzen A."/>
            <person name="Grimwood J."/>
            <person name="Schmutz J."/>
            <person name="Clum A."/>
            <person name="Reid I.D."/>
            <person name="Moisan M.C."/>
            <person name="Butler G."/>
            <person name="Nguyen T.T.M."/>
            <person name="Dewar K."/>
            <person name="Conant G."/>
            <person name="Drula E."/>
            <person name="Henrissat B."/>
            <person name="Hansel C."/>
            <person name="Singer S."/>
            <person name="Hutchinson M.I."/>
            <person name="de Vries R.P."/>
            <person name="Natvig D.O."/>
            <person name="Powell A.J."/>
            <person name="Tsang A."/>
            <person name="Grigoriev I.V."/>
        </authorList>
    </citation>
    <scope>NUCLEOTIDE SEQUENCE [LARGE SCALE GENOMIC DNA]</scope>
    <source>
        <strain evidence="4 5">CBS 620.91</strain>
    </source>
</reference>
<dbReference type="Proteomes" id="UP001583172">
    <property type="component" value="Unassembled WGS sequence"/>
</dbReference>
<dbReference type="Pfam" id="PF00221">
    <property type="entry name" value="Lyase_aromatic"/>
    <property type="match status" value="1"/>
</dbReference>
<protein>
    <recommendedName>
        <fullName evidence="6">Phenylalanine ammonia-lyase</fullName>
    </recommendedName>
</protein>
<dbReference type="InterPro" id="IPR008948">
    <property type="entry name" value="L-Aspartase-like"/>
</dbReference>
<keyword evidence="5" id="KW-1185">Reference proteome</keyword>
<evidence type="ECO:0000256" key="3">
    <source>
        <dbReference type="SAM" id="MobiDB-lite"/>
    </source>
</evidence>
<organism evidence="4 5">
    <name type="scientific">Humicola insolens</name>
    <name type="common">Soft-rot fungus</name>
    <dbReference type="NCBI Taxonomy" id="85995"/>
    <lineage>
        <taxon>Eukaryota</taxon>
        <taxon>Fungi</taxon>
        <taxon>Dikarya</taxon>
        <taxon>Ascomycota</taxon>
        <taxon>Pezizomycotina</taxon>
        <taxon>Sordariomycetes</taxon>
        <taxon>Sordariomycetidae</taxon>
        <taxon>Sordariales</taxon>
        <taxon>Chaetomiaceae</taxon>
        <taxon>Mycothermus</taxon>
    </lineage>
</organism>
<dbReference type="EMBL" id="JAZGSY010000085">
    <property type="protein sequence ID" value="KAL1841150.1"/>
    <property type="molecule type" value="Genomic_DNA"/>
</dbReference>
<dbReference type="PROSITE" id="PS00488">
    <property type="entry name" value="PAL_HISTIDASE"/>
    <property type="match status" value="1"/>
</dbReference>
<comment type="similarity">
    <text evidence="1 2">Belongs to the PAL/histidase family.</text>
</comment>
<dbReference type="InterPro" id="IPR022313">
    <property type="entry name" value="Phe/His_NH3-lyase_AS"/>
</dbReference>
<dbReference type="CDD" id="cd00332">
    <property type="entry name" value="PAL-HAL"/>
    <property type="match status" value="1"/>
</dbReference>
<evidence type="ECO:0000313" key="4">
    <source>
        <dbReference type="EMBL" id="KAL1841150.1"/>
    </source>
</evidence>
<feature type="compositionally biased region" description="Low complexity" evidence="3">
    <location>
        <begin position="757"/>
        <end position="775"/>
    </location>
</feature>
<accession>A0ABR3VIE9</accession>
<evidence type="ECO:0000256" key="2">
    <source>
        <dbReference type="RuleBase" id="RU003954"/>
    </source>
</evidence>
<dbReference type="PANTHER" id="PTHR10362">
    <property type="entry name" value="HISTIDINE AMMONIA-LYASE"/>
    <property type="match status" value="1"/>
</dbReference>
<keyword evidence="2" id="KW-0456">Lyase</keyword>
<dbReference type="NCBIfam" id="TIGR01226">
    <property type="entry name" value="phe_am_lyase"/>
    <property type="match status" value="1"/>
</dbReference>
<dbReference type="Gene3D" id="1.10.275.10">
    <property type="entry name" value="Fumarase/aspartase (N-terminal domain)"/>
    <property type="match status" value="1"/>
</dbReference>
<dbReference type="InterPro" id="IPR001106">
    <property type="entry name" value="Aromatic_Lyase"/>
</dbReference>
<name>A0ABR3VIE9_HUMIN</name>
<evidence type="ECO:0000256" key="1">
    <source>
        <dbReference type="ARBA" id="ARBA00007238"/>
    </source>
</evidence>
<evidence type="ECO:0008006" key="6">
    <source>
        <dbReference type="Google" id="ProtNLM"/>
    </source>
</evidence>
<dbReference type="SUPFAM" id="SSF48557">
    <property type="entry name" value="L-aspartase-like"/>
    <property type="match status" value="1"/>
</dbReference>
<dbReference type="InterPro" id="IPR024083">
    <property type="entry name" value="Fumarase/histidase_N"/>
</dbReference>
<evidence type="ECO:0000313" key="5">
    <source>
        <dbReference type="Proteomes" id="UP001583172"/>
    </source>
</evidence>
<dbReference type="Gene3D" id="1.20.200.10">
    <property type="entry name" value="Fumarase/aspartase (Central domain)"/>
    <property type="match status" value="1"/>
</dbReference>
<dbReference type="Gene3D" id="1.10.274.20">
    <property type="entry name" value="Phenylalanine ammonia-lyase 1, domain 3"/>
    <property type="match status" value="1"/>
</dbReference>
<gene>
    <name evidence="4" type="ORF">VTJ49DRAFT_7375</name>
</gene>
<proteinExistence type="inferred from homology"/>
<dbReference type="InterPro" id="IPR023144">
    <property type="entry name" value="Phe_NH3-lyase_shielding_dom_sf"/>
</dbReference>
<feature type="region of interest" description="Disordered" evidence="3">
    <location>
        <begin position="750"/>
        <end position="776"/>
    </location>
</feature>
<sequence>MFLGLSPVTSRAAMHLWLVAENPQIIVSRKNSVTQTSATLEKNACFFTTLTADTTSREHPGATPHASSVYADWAALRRRLCSKEHVLVDGQTLTIPDVVAVSLHNAPARLTDDPLVLQLLDDSVSLLRRELEAPGTFYGINTGFGGSADTRTQNFEELQSALIQHLNVGILLRADKAHRQAVEDPTRPDNSLLRSHALPAPIVRAAMLIRCNSLMRGHSGVRLKVIGAVMRLLALDMTPVVPLRGSISASGDLAPLSYIAGVIEGNPDISVRVGGGGDGDAPKLLAADVALRTAGVDPLRLQAKEGLGITNGTAPSCATACIVIHQANQLALLAQLLTSVATEALAGAARNYHPFISAVRPHPGQAEVAANILNFLSGSKLCPVDPASNSSSASSAPRVGLAQDRYALRTAPQWLGPQLEDLQLAARQVAIEVNSTTDNPLLELVPDNDSISVRAHHGGNFQAAAITSAMEKTLMALQNVGRLLFAQSSEIINHATNRGLPPNLSFDDPSRSFTMKGFDVNMAAYAAELGYLARPVSAHVHSTEMGNQSVNSMALVAGRYALEAVELVALMAATHVYVLCQALDSRCLRVEFGRMVGGVVRGVLVSSGLLVERVQNGVEKVGDGHDDDTLVNKITEAVLERWDHLTHLDLADRCRTAVGESLSRVLECLEESESCQREDLTLAAIREYQSRMSTALEVCYDDLRAEFVRHPTTAEHISPASRVVYDFVRHELGIPLNRGVEDHPPLLLRNAQGADKAPNGHAAANGNGTNGSSGSVDEELAARARTLGTMASEIYEAVRRGELHDRIMAFGQEAGLWGASDGMVGH</sequence>
<comment type="caution">
    <text evidence="4">The sequence shown here is derived from an EMBL/GenBank/DDBJ whole genome shotgun (WGS) entry which is preliminary data.</text>
</comment>
<dbReference type="InterPro" id="IPR005922">
    <property type="entry name" value="Phe_NH3-lyase"/>
</dbReference>